<dbReference type="Pfam" id="PF07110">
    <property type="entry name" value="EthD"/>
    <property type="match status" value="1"/>
</dbReference>
<feature type="signal peptide" evidence="2">
    <location>
        <begin position="1"/>
        <end position="20"/>
    </location>
</feature>
<comment type="similarity">
    <text evidence="1">Belongs to the tpcK family.</text>
</comment>
<organism evidence="4 5">
    <name type="scientific">Byssothecium circinans</name>
    <dbReference type="NCBI Taxonomy" id="147558"/>
    <lineage>
        <taxon>Eukaryota</taxon>
        <taxon>Fungi</taxon>
        <taxon>Dikarya</taxon>
        <taxon>Ascomycota</taxon>
        <taxon>Pezizomycotina</taxon>
        <taxon>Dothideomycetes</taxon>
        <taxon>Pleosporomycetidae</taxon>
        <taxon>Pleosporales</taxon>
        <taxon>Massarineae</taxon>
        <taxon>Massarinaceae</taxon>
        <taxon>Byssothecium</taxon>
    </lineage>
</organism>
<accession>A0A6A5UBU5</accession>
<dbReference type="Gene3D" id="3.30.70.100">
    <property type="match status" value="1"/>
</dbReference>
<evidence type="ECO:0000313" key="5">
    <source>
        <dbReference type="Proteomes" id="UP000800035"/>
    </source>
</evidence>
<feature type="domain" description="EthD" evidence="3">
    <location>
        <begin position="71"/>
        <end position="164"/>
    </location>
</feature>
<protein>
    <recommendedName>
        <fullName evidence="3">EthD domain-containing protein</fullName>
    </recommendedName>
</protein>
<dbReference type="InterPro" id="IPR009799">
    <property type="entry name" value="EthD_dom"/>
</dbReference>
<dbReference type="EMBL" id="ML976986">
    <property type="protein sequence ID" value="KAF1958557.1"/>
    <property type="molecule type" value="Genomic_DNA"/>
</dbReference>
<dbReference type="SUPFAM" id="SSF54909">
    <property type="entry name" value="Dimeric alpha+beta barrel"/>
    <property type="match status" value="1"/>
</dbReference>
<proteinExistence type="inferred from homology"/>
<name>A0A6A5UBU5_9PLEO</name>
<dbReference type="OrthoDB" id="3454835at2759"/>
<dbReference type="Proteomes" id="UP000800035">
    <property type="component" value="Unassembled WGS sequence"/>
</dbReference>
<gene>
    <name evidence="4" type="ORF">CC80DRAFT_408402</name>
</gene>
<dbReference type="InterPro" id="IPR011008">
    <property type="entry name" value="Dimeric_a/b-barrel"/>
</dbReference>
<dbReference type="GO" id="GO:0016491">
    <property type="term" value="F:oxidoreductase activity"/>
    <property type="evidence" value="ECO:0007669"/>
    <property type="project" value="InterPro"/>
</dbReference>
<dbReference type="AlphaFoldDB" id="A0A6A5UBU5"/>
<feature type="chain" id="PRO_5025583894" description="EthD domain-containing protein" evidence="2">
    <location>
        <begin position="21"/>
        <end position="205"/>
    </location>
</feature>
<keyword evidence="5" id="KW-1185">Reference proteome</keyword>
<evidence type="ECO:0000259" key="3">
    <source>
        <dbReference type="Pfam" id="PF07110"/>
    </source>
</evidence>
<keyword evidence="2" id="KW-0732">Signal</keyword>
<evidence type="ECO:0000313" key="4">
    <source>
        <dbReference type="EMBL" id="KAF1958557.1"/>
    </source>
</evidence>
<sequence length="205" mass="22917">MLLSSIIATVLLLATSFASALGGSKVFPPRSDNDSLTAENHKYVFDEAKPGNDFFRQPYIRFMVFFRMKPDKEASRQHWKTVHADLTLATANTGVDILRYTQFNQDPASIDMIQPIVEKTGGTILAFDGIAEFHAKDADSIKKFMLRAFDDPKITADIKFFIDESVPLGFMAGYDQVVYGGGTETSGGHHGIWPNDRRFVVEKEE</sequence>
<reference evidence="4" key="1">
    <citation type="journal article" date="2020" name="Stud. Mycol.">
        <title>101 Dothideomycetes genomes: a test case for predicting lifestyles and emergence of pathogens.</title>
        <authorList>
            <person name="Haridas S."/>
            <person name="Albert R."/>
            <person name="Binder M."/>
            <person name="Bloem J."/>
            <person name="Labutti K."/>
            <person name="Salamov A."/>
            <person name="Andreopoulos B."/>
            <person name="Baker S."/>
            <person name="Barry K."/>
            <person name="Bills G."/>
            <person name="Bluhm B."/>
            <person name="Cannon C."/>
            <person name="Castanera R."/>
            <person name="Culley D."/>
            <person name="Daum C."/>
            <person name="Ezra D."/>
            <person name="Gonzalez J."/>
            <person name="Henrissat B."/>
            <person name="Kuo A."/>
            <person name="Liang C."/>
            <person name="Lipzen A."/>
            <person name="Lutzoni F."/>
            <person name="Magnuson J."/>
            <person name="Mondo S."/>
            <person name="Nolan M."/>
            <person name="Ohm R."/>
            <person name="Pangilinan J."/>
            <person name="Park H.-J."/>
            <person name="Ramirez L."/>
            <person name="Alfaro M."/>
            <person name="Sun H."/>
            <person name="Tritt A."/>
            <person name="Yoshinaga Y."/>
            <person name="Zwiers L.-H."/>
            <person name="Turgeon B."/>
            <person name="Goodwin S."/>
            <person name="Spatafora J."/>
            <person name="Crous P."/>
            <person name="Grigoriev I."/>
        </authorList>
    </citation>
    <scope>NUCLEOTIDE SEQUENCE</scope>
    <source>
        <strain evidence="4">CBS 675.92</strain>
    </source>
</reference>
<evidence type="ECO:0000256" key="1">
    <source>
        <dbReference type="ARBA" id="ARBA00005986"/>
    </source>
</evidence>
<evidence type="ECO:0000256" key="2">
    <source>
        <dbReference type="SAM" id="SignalP"/>
    </source>
</evidence>